<feature type="transmembrane region" description="Helical" evidence="8">
    <location>
        <begin position="76"/>
        <end position="98"/>
    </location>
</feature>
<evidence type="ECO:0000256" key="5">
    <source>
        <dbReference type="ARBA" id="ARBA00022989"/>
    </source>
</evidence>
<dbReference type="GO" id="GO:0010181">
    <property type="term" value="F:FMN binding"/>
    <property type="evidence" value="ECO:0007669"/>
    <property type="project" value="TreeGrafter"/>
</dbReference>
<keyword evidence="5 8" id="KW-1133">Transmembrane helix</keyword>
<keyword evidence="3" id="KW-0349">Heme</keyword>
<proteinExistence type="inferred from homology"/>
<comment type="subcellular location">
    <subcellularLocation>
        <location evidence="1">Membrane</location>
        <topology evidence="1">Multi-pass membrane protein</topology>
    </subcellularLocation>
</comment>
<feature type="non-terminal residue" evidence="10">
    <location>
        <position position="211"/>
    </location>
</feature>
<dbReference type="GO" id="GO:0005886">
    <property type="term" value="C:plasma membrane"/>
    <property type="evidence" value="ECO:0007669"/>
    <property type="project" value="TreeGrafter"/>
</dbReference>
<dbReference type="InterPro" id="IPR013130">
    <property type="entry name" value="Fe3_Rdtase_TM_dom"/>
</dbReference>
<reference evidence="10 11" key="1">
    <citation type="submission" date="2018-08" db="EMBL/GenBank/DDBJ databases">
        <title>Recombination of ecologically and evolutionarily significant loci maintains genetic cohesion in the Pseudomonas syringae species complex.</title>
        <authorList>
            <person name="Dillon M."/>
            <person name="Thakur S."/>
            <person name="Almeida R.N.D."/>
            <person name="Weir B.S."/>
            <person name="Guttman D.S."/>
        </authorList>
    </citation>
    <scope>NUCLEOTIDE SEQUENCE [LARGE SCALE GENOMIC DNA]</scope>
    <source>
        <strain evidence="10 11">ICMP 8902</strain>
    </source>
</reference>
<dbReference type="InterPro" id="IPR022837">
    <property type="entry name" value="MsrQ-like"/>
</dbReference>
<keyword evidence="7 8" id="KW-0472">Membrane</keyword>
<feature type="transmembrane region" description="Helical" evidence="8">
    <location>
        <begin position="148"/>
        <end position="165"/>
    </location>
</feature>
<dbReference type="NCBIfam" id="NF003831">
    <property type="entry name" value="PRK05419.1-2"/>
    <property type="match status" value="1"/>
</dbReference>
<evidence type="ECO:0000256" key="2">
    <source>
        <dbReference type="ARBA" id="ARBA00022448"/>
    </source>
</evidence>
<accession>A0A3M3ZC71</accession>
<organism evidence="10 11">
    <name type="scientific">Pseudomonas syringae pv. philadelphi</name>
    <dbReference type="NCBI Taxonomy" id="251706"/>
    <lineage>
        <taxon>Bacteria</taxon>
        <taxon>Pseudomonadati</taxon>
        <taxon>Pseudomonadota</taxon>
        <taxon>Gammaproteobacteria</taxon>
        <taxon>Pseudomonadales</taxon>
        <taxon>Pseudomonadaceae</taxon>
        <taxon>Pseudomonas</taxon>
    </lineage>
</organism>
<feature type="transmembrane region" description="Helical" evidence="8">
    <location>
        <begin position="171"/>
        <end position="190"/>
    </location>
</feature>
<dbReference type="Proteomes" id="UP000279372">
    <property type="component" value="Unassembled WGS sequence"/>
</dbReference>
<evidence type="ECO:0000256" key="1">
    <source>
        <dbReference type="ARBA" id="ARBA00004141"/>
    </source>
</evidence>
<evidence type="ECO:0000313" key="10">
    <source>
        <dbReference type="EMBL" id="RMO92250.1"/>
    </source>
</evidence>
<comment type="caution">
    <text evidence="10">The sequence shown here is derived from an EMBL/GenBank/DDBJ whole genome shotgun (WGS) entry which is preliminary data.</text>
</comment>
<name>A0A3M3ZC71_9PSED</name>
<gene>
    <name evidence="10" type="ORF">ALQ33_05226</name>
</gene>
<feature type="transmembrane region" description="Helical" evidence="8">
    <location>
        <begin position="110"/>
        <end position="128"/>
    </location>
</feature>
<protein>
    <submittedName>
        <fullName evidence="10">Sulfoxide reductase heme-binding subunit YedZ</fullName>
    </submittedName>
</protein>
<evidence type="ECO:0000313" key="11">
    <source>
        <dbReference type="Proteomes" id="UP000279372"/>
    </source>
</evidence>
<evidence type="ECO:0000256" key="7">
    <source>
        <dbReference type="ARBA" id="ARBA00023136"/>
    </source>
</evidence>
<feature type="domain" description="Ferric oxidoreductase" evidence="9">
    <location>
        <begin position="44"/>
        <end position="155"/>
    </location>
</feature>
<keyword evidence="4 8" id="KW-0812">Transmembrane</keyword>
<keyword evidence="2" id="KW-0813">Transport</keyword>
<evidence type="ECO:0000256" key="6">
    <source>
        <dbReference type="ARBA" id="ARBA00023004"/>
    </source>
</evidence>
<dbReference type="PANTHER" id="PTHR36964">
    <property type="entry name" value="PROTEIN-METHIONINE-SULFOXIDE REDUCTASE HEME-BINDING SUBUNIT MSRQ"/>
    <property type="match status" value="1"/>
</dbReference>
<dbReference type="PANTHER" id="PTHR36964:SF1">
    <property type="entry name" value="PROTEIN-METHIONINE-SULFOXIDE REDUCTASE HEME-BINDING SUBUNIT MSRQ"/>
    <property type="match status" value="1"/>
</dbReference>
<dbReference type="GO" id="GO:0016679">
    <property type="term" value="F:oxidoreductase activity, acting on diphenols and related substances as donors"/>
    <property type="evidence" value="ECO:0007669"/>
    <property type="project" value="TreeGrafter"/>
</dbReference>
<feature type="transmembrane region" description="Helical" evidence="8">
    <location>
        <begin position="44"/>
        <end position="64"/>
    </location>
</feature>
<sequence>MMRYPLFRLAVFVAACVVPVWWLYQAWIFALGPDPGKALVENFGLATLIMLLIALAMTPLQRLTGWPGWIAARRQLGLWCFAYVVLHMTMYALFVLGLDWGQLGVELVRRPYIIVGALAFLCLLVLAVTSNRYSQRRMGSRWKKLHRLVYLILGLGLLHMFWIVRADLKEWALYAGIGGLLLLLRVPVIARRIPRLGGSAKARSLKVQNNG</sequence>
<evidence type="ECO:0000259" key="9">
    <source>
        <dbReference type="Pfam" id="PF01794"/>
    </source>
</evidence>
<dbReference type="EMBL" id="RBQB01000113">
    <property type="protein sequence ID" value="RMO92250.1"/>
    <property type="molecule type" value="Genomic_DNA"/>
</dbReference>
<dbReference type="AlphaFoldDB" id="A0A3M3ZC71"/>
<dbReference type="GO" id="GO:0020037">
    <property type="term" value="F:heme binding"/>
    <property type="evidence" value="ECO:0007669"/>
    <property type="project" value="TreeGrafter"/>
</dbReference>
<keyword evidence="3" id="KW-0479">Metal-binding</keyword>
<evidence type="ECO:0000256" key="8">
    <source>
        <dbReference type="SAM" id="Phobius"/>
    </source>
</evidence>
<feature type="transmembrane region" description="Helical" evidence="8">
    <location>
        <begin position="7"/>
        <end position="24"/>
    </location>
</feature>
<dbReference type="Pfam" id="PF01794">
    <property type="entry name" value="Ferric_reduct"/>
    <property type="match status" value="1"/>
</dbReference>
<evidence type="ECO:0000256" key="3">
    <source>
        <dbReference type="ARBA" id="ARBA00022617"/>
    </source>
</evidence>
<keyword evidence="6" id="KW-0408">Iron</keyword>
<evidence type="ECO:0000256" key="4">
    <source>
        <dbReference type="ARBA" id="ARBA00022692"/>
    </source>
</evidence>
<dbReference type="HAMAP" id="MF_01207">
    <property type="entry name" value="MsrQ"/>
    <property type="match status" value="1"/>
</dbReference>